<keyword evidence="4" id="KW-1185">Reference proteome</keyword>
<feature type="region of interest" description="Disordered" evidence="1">
    <location>
        <begin position="94"/>
        <end position="126"/>
    </location>
</feature>
<dbReference type="Gene3D" id="1.20.1260.10">
    <property type="match status" value="1"/>
</dbReference>
<feature type="region of interest" description="Disordered" evidence="1">
    <location>
        <begin position="326"/>
        <end position="349"/>
    </location>
</feature>
<feature type="compositionally biased region" description="Low complexity" evidence="1">
    <location>
        <begin position="111"/>
        <end position="126"/>
    </location>
</feature>
<feature type="compositionally biased region" description="Low complexity" evidence="1">
    <location>
        <begin position="196"/>
        <end position="205"/>
    </location>
</feature>
<dbReference type="RefSeq" id="WP_241913179.1">
    <property type="nucleotide sequence ID" value="NZ_CP093326.1"/>
</dbReference>
<dbReference type="Pfam" id="PF14530">
    <property type="entry name" value="DUF4439"/>
    <property type="match status" value="1"/>
</dbReference>
<dbReference type="InterPro" id="IPR012347">
    <property type="entry name" value="Ferritin-like"/>
</dbReference>
<dbReference type="SUPFAM" id="SSF47240">
    <property type="entry name" value="Ferritin-like"/>
    <property type="match status" value="1"/>
</dbReference>
<dbReference type="Proteomes" id="UP000829069">
    <property type="component" value="Chromosome"/>
</dbReference>
<evidence type="ECO:0000313" key="4">
    <source>
        <dbReference type="Proteomes" id="UP000829069"/>
    </source>
</evidence>
<sequence length="349" mass="34643">MGSTSRRRDGGPTAPSRGWRRVPLLVLTAAIVVSTGTVVASITASAPPPSTTEQARRDALAGLAGLASAFEEHDGGDSPTAALLHSQADLLTLTTSWPSGSPAAAGTTGDPSPAASGAPSATQTPGAEDLAELAGGLLADARETDPGLARLLASIGSALYAQAQTLPGGTDVAQPWEDPEIPLEPAGCPAAAPEDGASGPATPAAPTSAEAVAAVVLSQERLEYAYETVLPRLAGAERAAAAARLAAHTESAEHWRSLAAAECLDLPLPEPVYALGSEFASEPLPTLQDAEGAALAPLADLVSLSDGTVREHAVAGLAEATAELAASTGEVPPAPGLDDELLAAPSTAP</sequence>
<reference evidence="3 4" key="1">
    <citation type="submission" date="2022-03" db="EMBL/GenBank/DDBJ databases">
        <title>Isotopic signatures of nitrous oxide derived from detoxification processes.</title>
        <authorList>
            <person name="Behrendt U."/>
            <person name="Buchen C."/>
            <person name="Well R."/>
            <person name="Ulrich A."/>
            <person name="Rohe L."/>
            <person name="Kolb S."/>
            <person name="Schloter M."/>
            <person name="Horn M.A."/>
            <person name="Augustin J."/>
        </authorList>
    </citation>
    <scope>NUCLEOTIDE SEQUENCE [LARGE SCALE GENOMIC DNA]</scope>
    <source>
        <strain evidence="3 4">S4-C24</strain>
    </source>
</reference>
<organism evidence="3 4">
    <name type="scientific">Arthrobacter sulfonylureivorans</name>
    <dbReference type="NCBI Taxonomy" id="2486855"/>
    <lineage>
        <taxon>Bacteria</taxon>
        <taxon>Bacillati</taxon>
        <taxon>Actinomycetota</taxon>
        <taxon>Actinomycetes</taxon>
        <taxon>Micrococcales</taxon>
        <taxon>Micrococcaceae</taxon>
        <taxon>Arthrobacter</taxon>
    </lineage>
</organism>
<dbReference type="EMBL" id="CP093326">
    <property type="protein sequence ID" value="UNK44816.1"/>
    <property type="molecule type" value="Genomic_DNA"/>
</dbReference>
<accession>A0ABY3W5S8</accession>
<protein>
    <submittedName>
        <fullName evidence="3">DUF4439 domain-containing protein</fullName>
    </submittedName>
</protein>
<evidence type="ECO:0000313" key="3">
    <source>
        <dbReference type="EMBL" id="UNK44816.1"/>
    </source>
</evidence>
<name>A0ABY3W5S8_9MICC</name>
<dbReference type="InterPro" id="IPR009078">
    <property type="entry name" value="Ferritin-like_SF"/>
</dbReference>
<feature type="domain" description="DUF4439" evidence="2">
    <location>
        <begin position="224"/>
        <end position="338"/>
    </location>
</feature>
<evidence type="ECO:0000259" key="2">
    <source>
        <dbReference type="Pfam" id="PF14530"/>
    </source>
</evidence>
<gene>
    <name evidence="3" type="ORF">MNQ99_12685</name>
</gene>
<proteinExistence type="predicted"/>
<dbReference type="InterPro" id="IPR029447">
    <property type="entry name" value="DUF4439"/>
</dbReference>
<feature type="region of interest" description="Disordered" evidence="1">
    <location>
        <begin position="169"/>
        <end position="205"/>
    </location>
</feature>
<evidence type="ECO:0000256" key="1">
    <source>
        <dbReference type="SAM" id="MobiDB-lite"/>
    </source>
</evidence>